<dbReference type="AlphaFoldDB" id="A0AAE1D850"/>
<evidence type="ECO:0000313" key="2">
    <source>
        <dbReference type="Proteomes" id="UP001283361"/>
    </source>
</evidence>
<comment type="caution">
    <text evidence="1">The sequence shown here is derived from an EMBL/GenBank/DDBJ whole genome shotgun (WGS) entry which is preliminary data.</text>
</comment>
<evidence type="ECO:0000313" key="1">
    <source>
        <dbReference type="EMBL" id="KAK3760862.1"/>
    </source>
</evidence>
<reference evidence="1" key="1">
    <citation type="journal article" date="2023" name="G3 (Bethesda)">
        <title>A reference genome for the long-term kleptoplast-retaining sea slug Elysia crispata morphotype clarki.</title>
        <authorList>
            <person name="Eastman K.E."/>
            <person name="Pendleton A.L."/>
            <person name="Shaikh M.A."/>
            <person name="Suttiyut T."/>
            <person name="Ogas R."/>
            <person name="Tomko P."/>
            <person name="Gavelis G."/>
            <person name="Widhalm J.R."/>
            <person name="Wisecaver J.H."/>
        </authorList>
    </citation>
    <scope>NUCLEOTIDE SEQUENCE</scope>
    <source>
        <strain evidence="1">ECLA1</strain>
    </source>
</reference>
<dbReference type="EMBL" id="JAWDGP010004939">
    <property type="protein sequence ID" value="KAK3760862.1"/>
    <property type="molecule type" value="Genomic_DNA"/>
</dbReference>
<gene>
    <name evidence="1" type="ORF">RRG08_034703</name>
</gene>
<name>A0AAE1D850_9GAST</name>
<sequence length="90" mass="9958">MSRDSLALSWLAGSPTPFVVHRVGEVGQFDSNASRDVDRSIHIVLIQSSSNRPKEDLAFKWVNGSEAATRLFYPENKQTADGLDLESPKI</sequence>
<proteinExistence type="predicted"/>
<organism evidence="1 2">
    <name type="scientific">Elysia crispata</name>
    <name type="common">lettuce slug</name>
    <dbReference type="NCBI Taxonomy" id="231223"/>
    <lineage>
        <taxon>Eukaryota</taxon>
        <taxon>Metazoa</taxon>
        <taxon>Spiralia</taxon>
        <taxon>Lophotrochozoa</taxon>
        <taxon>Mollusca</taxon>
        <taxon>Gastropoda</taxon>
        <taxon>Heterobranchia</taxon>
        <taxon>Euthyneura</taxon>
        <taxon>Panpulmonata</taxon>
        <taxon>Sacoglossa</taxon>
        <taxon>Placobranchoidea</taxon>
        <taxon>Plakobranchidae</taxon>
        <taxon>Elysia</taxon>
    </lineage>
</organism>
<keyword evidence="2" id="KW-1185">Reference proteome</keyword>
<accession>A0AAE1D850</accession>
<protein>
    <submittedName>
        <fullName evidence="1">Uncharacterized protein</fullName>
    </submittedName>
</protein>
<dbReference type="Proteomes" id="UP001283361">
    <property type="component" value="Unassembled WGS sequence"/>
</dbReference>